<dbReference type="SMART" id="SM00320">
    <property type="entry name" value="WD40"/>
    <property type="match status" value="4"/>
</dbReference>
<dbReference type="Proteomes" id="UP001437256">
    <property type="component" value="Unassembled WGS sequence"/>
</dbReference>
<feature type="compositionally biased region" description="Polar residues" evidence="7">
    <location>
        <begin position="1"/>
        <end position="11"/>
    </location>
</feature>
<dbReference type="PROSITE" id="PS50082">
    <property type="entry name" value="WD_REPEATS_2"/>
    <property type="match status" value="2"/>
</dbReference>
<evidence type="ECO:0000256" key="1">
    <source>
        <dbReference type="ARBA" id="ARBA00022574"/>
    </source>
</evidence>
<dbReference type="Pfam" id="PF00400">
    <property type="entry name" value="WD40"/>
    <property type="match status" value="2"/>
</dbReference>
<sequence length="546" mass="60837">MAEAGPSTTTNRLKRQHSIDDYNYNDNDRKRFRQEVSLVTEYETLELGLLSARSARAQSQPSPRSVAETPEVQARRDAELRMAIREVREKAVMEPQRSHFPGTLRRDSSFHEYNQEIDRYIPSALKAKYPPLVPSLTRSVSSSSLASSFMLPPEPPKFAVNSAFHHLSSTRTIIDFSLPTGIASVLPEGGTADTTTPPTYLPLACSTSNVLFFTRGNRLHYKNLMTTEDIGQLFKLKEKYGDVQVLACGGIEQSNTIAVSTSTGYVHIWDVAAKKATMLWNTGSPTRNVGAMQWNGQVLTVGEVKGTIRFFDTRISPVKKMKGEARKLIRHQSRITHLSWNENKKYLATGDDSGTVYCWDDRQKSPLDVGEYVQRRKKIQHDAAVTALTWCPSQARYLTTGDANGTIRFWQIDPEESRPNTLGPTHRIHTGSRVSGLHFSPHCKEIISVHGDQAATLPWEDNPLVQRFPTTTANSVVAHTFPNGRHAKTLAVSEKPVLGSVLVANGMKVVAAVPEEGKLKVCDVWAKPPPLKRQPSLVEKAMRSIR</sequence>
<evidence type="ECO:0000256" key="3">
    <source>
        <dbReference type="ARBA" id="ARBA00022737"/>
    </source>
</evidence>
<dbReference type="PROSITE" id="PS50294">
    <property type="entry name" value="WD_REPEATS_REGION"/>
    <property type="match status" value="2"/>
</dbReference>
<keyword evidence="3" id="KW-0677">Repeat</keyword>
<evidence type="ECO:0008006" key="10">
    <source>
        <dbReference type="Google" id="ProtNLM"/>
    </source>
</evidence>
<protein>
    <recommendedName>
        <fullName evidence="10">WD40 repeat-like protein</fullName>
    </recommendedName>
</protein>
<name>A0ABR2ZV24_9AGAR</name>
<dbReference type="PANTHER" id="PTHR19918:SF8">
    <property type="entry name" value="FI02843P"/>
    <property type="match status" value="1"/>
</dbReference>
<dbReference type="SUPFAM" id="SSF50978">
    <property type="entry name" value="WD40 repeat-like"/>
    <property type="match status" value="1"/>
</dbReference>
<dbReference type="InterPro" id="IPR015943">
    <property type="entry name" value="WD40/YVTN_repeat-like_dom_sf"/>
</dbReference>
<dbReference type="InterPro" id="IPR036322">
    <property type="entry name" value="WD40_repeat_dom_sf"/>
</dbReference>
<dbReference type="InterPro" id="IPR001680">
    <property type="entry name" value="WD40_rpt"/>
</dbReference>
<feature type="repeat" description="WD" evidence="6">
    <location>
        <begin position="328"/>
        <end position="369"/>
    </location>
</feature>
<comment type="caution">
    <text evidence="8">The sequence shown here is derived from an EMBL/GenBank/DDBJ whole genome shotgun (WGS) entry which is preliminary data.</text>
</comment>
<evidence type="ECO:0000256" key="7">
    <source>
        <dbReference type="SAM" id="MobiDB-lite"/>
    </source>
</evidence>
<feature type="repeat" description="WD" evidence="6">
    <location>
        <begin position="378"/>
        <end position="420"/>
    </location>
</feature>
<keyword evidence="9" id="KW-1185">Reference proteome</keyword>
<dbReference type="Gene3D" id="2.130.10.10">
    <property type="entry name" value="YVTN repeat-like/Quinoprotein amine dehydrogenase"/>
    <property type="match status" value="1"/>
</dbReference>
<evidence type="ECO:0000256" key="5">
    <source>
        <dbReference type="ARBA" id="ARBA00023306"/>
    </source>
</evidence>
<feature type="region of interest" description="Disordered" evidence="7">
    <location>
        <begin position="54"/>
        <end position="73"/>
    </location>
</feature>
<keyword evidence="4" id="KW-0498">Mitosis</keyword>
<gene>
    <name evidence="8" type="ORF">AAF712_008177</name>
</gene>
<evidence type="ECO:0000256" key="4">
    <source>
        <dbReference type="ARBA" id="ARBA00022776"/>
    </source>
</evidence>
<reference evidence="8 9" key="1">
    <citation type="submission" date="2024-05" db="EMBL/GenBank/DDBJ databases">
        <title>A draft genome resource for the thread blight pathogen Marasmius tenuissimus strain MS-2.</title>
        <authorList>
            <person name="Yulfo-Soto G.E."/>
            <person name="Baruah I.K."/>
            <person name="Amoako-Attah I."/>
            <person name="Bukari Y."/>
            <person name="Meinhardt L.W."/>
            <person name="Bailey B.A."/>
            <person name="Cohen S.P."/>
        </authorList>
    </citation>
    <scope>NUCLEOTIDE SEQUENCE [LARGE SCALE GENOMIC DNA]</scope>
    <source>
        <strain evidence="8 9">MS-2</strain>
    </source>
</reference>
<accession>A0ABR2ZV24</accession>
<keyword evidence="5" id="KW-0131">Cell cycle</keyword>
<keyword evidence="2" id="KW-0132">Cell division</keyword>
<proteinExistence type="predicted"/>
<keyword evidence="1 6" id="KW-0853">WD repeat</keyword>
<evidence type="ECO:0000256" key="2">
    <source>
        <dbReference type="ARBA" id="ARBA00022618"/>
    </source>
</evidence>
<dbReference type="InterPro" id="IPR033010">
    <property type="entry name" value="Cdc20/Fizzy"/>
</dbReference>
<evidence type="ECO:0000313" key="9">
    <source>
        <dbReference type="Proteomes" id="UP001437256"/>
    </source>
</evidence>
<organism evidence="8 9">
    <name type="scientific">Marasmius tenuissimus</name>
    <dbReference type="NCBI Taxonomy" id="585030"/>
    <lineage>
        <taxon>Eukaryota</taxon>
        <taxon>Fungi</taxon>
        <taxon>Dikarya</taxon>
        <taxon>Basidiomycota</taxon>
        <taxon>Agaricomycotina</taxon>
        <taxon>Agaricomycetes</taxon>
        <taxon>Agaricomycetidae</taxon>
        <taxon>Agaricales</taxon>
        <taxon>Marasmiineae</taxon>
        <taxon>Marasmiaceae</taxon>
        <taxon>Marasmius</taxon>
    </lineage>
</organism>
<dbReference type="PANTHER" id="PTHR19918">
    <property type="entry name" value="CELL DIVISION CYCLE 20 CDC20 FIZZY -RELATED"/>
    <property type="match status" value="1"/>
</dbReference>
<dbReference type="EMBL" id="JBBXMP010000055">
    <property type="protein sequence ID" value="KAL0064919.1"/>
    <property type="molecule type" value="Genomic_DNA"/>
</dbReference>
<evidence type="ECO:0000256" key="6">
    <source>
        <dbReference type="PROSITE-ProRule" id="PRU00221"/>
    </source>
</evidence>
<feature type="region of interest" description="Disordered" evidence="7">
    <location>
        <begin position="1"/>
        <end position="27"/>
    </location>
</feature>
<feature type="compositionally biased region" description="Low complexity" evidence="7">
    <location>
        <begin position="54"/>
        <end position="65"/>
    </location>
</feature>
<evidence type="ECO:0000313" key="8">
    <source>
        <dbReference type="EMBL" id="KAL0064919.1"/>
    </source>
</evidence>